<organism evidence="2 3">
    <name type="scientific">Candidatus Spechtbacteria bacterium RIFCSPLOWO2_12_FULL_38_22</name>
    <dbReference type="NCBI Taxonomy" id="1802165"/>
    <lineage>
        <taxon>Bacteria</taxon>
        <taxon>Candidatus Spechtiibacteriota</taxon>
    </lineage>
</organism>
<reference evidence="2 3" key="1">
    <citation type="journal article" date="2016" name="Nat. Commun.">
        <title>Thousands of microbial genomes shed light on interconnected biogeochemical processes in an aquifer system.</title>
        <authorList>
            <person name="Anantharaman K."/>
            <person name="Brown C.T."/>
            <person name="Hug L.A."/>
            <person name="Sharon I."/>
            <person name="Castelle C.J."/>
            <person name="Probst A.J."/>
            <person name="Thomas B.C."/>
            <person name="Singh A."/>
            <person name="Wilkins M.J."/>
            <person name="Karaoz U."/>
            <person name="Brodie E.L."/>
            <person name="Williams K.H."/>
            <person name="Hubbard S.S."/>
            <person name="Banfield J.F."/>
        </authorList>
    </citation>
    <scope>NUCLEOTIDE SEQUENCE [LARGE SCALE GENOMIC DNA]</scope>
</reference>
<feature type="domain" description="Methyltransferase type 11" evidence="1">
    <location>
        <begin position="73"/>
        <end position="166"/>
    </location>
</feature>
<dbReference type="GO" id="GO:0008757">
    <property type="term" value="F:S-adenosylmethionine-dependent methyltransferase activity"/>
    <property type="evidence" value="ECO:0007669"/>
    <property type="project" value="InterPro"/>
</dbReference>
<proteinExistence type="predicted"/>
<evidence type="ECO:0000259" key="1">
    <source>
        <dbReference type="Pfam" id="PF08241"/>
    </source>
</evidence>
<evidence type="ECO:0000313" key="3">
    <source>
        <dbReference type="Proteomes" id="UP000176770"/>
    </source>
</evidence>
<evidence type="ECO:0000313" key="2">
    <source>
        <dbReference type="EMBL" id="OGZ62353.1"/>
    </source>
</evidence>
<sequence length="237" mass="26936">MSKLETPKQERIGNIPGFIQVDEPRDVSSDFKQKTEELIDRLGVTEYEADTFLQYVEMLNIGDIESLNNKTILDIGSGSGAFKKVLERMIFPRFFVNLDNASVDLWEGRMDVQGDVKQLPFKDESFDYILMHCSVPIMQATTANRPWDIPVSIGEAVRVLKPGGTIKIYPGFMDIASAARRVDGFFLKKYGRMNAEVLLALKQLHEQYPQLRIKLTAVHVREYSAEEGKDSLLEITK</sequence>
<dbReference type="STRING" id="1802165.A3F94_03295"/>
<dbReference type="InterPro" id="IPR029063">
    <property type="entry name" value="SAM-dependent_MTases_sf"/>
</dbReference>
<dbReference type="AlphaFoldDB" id="A0A1G2HIT0"/>
<dbReference type="CDD" id="cd02440">
    <property type="entry name" value="AdoMet_MTases"/>
    <property type="match status" value="1"/>
</dbReference>
<dbReference type="Pfam" id="PF08241">
    <property type="entry name" value="Methyltransf_11"/>
    <property type="match status" value="1"/>
</dbReference>
<dbReference type="SUPFAM" id="SSF53335">
    <property type="entry name" value="S-adenosyl-L-methionine-dependent methyltransferases"/>
    <property type="match status" value="1"/>
</dbReference>
<dbReference type="EMBL" id="MHOK01000002">
    <property type="protein sequence ID" value="OGZ62353.1"/>
    <property type="molecule type" value="Genomic_DNA"/>
</dbReference>
<protein>
    <recommendedName>
        <fullName evidence="1">Methyltransferase type 11 domain-containing protein</fullName>
    </recommendedName>
</protein>
<dbReference type="Gene3D" id="3.40.50.150">
    <property type="entry name" value="Vaccinia Virus protein VP39"/>
    <property type="match status" value="1"/>
</dbReference>
<dbReference type="Proteomes" id="UP000176770">
    <property type="component" value="Unassembled WGS sequence"/>
</dbReference>
<gene>
    <name evidence="2" type="ORF">A3F94_03295</name>
</gene>
<dbReference type="InterPro" id="IPR013216">
    <property type="entry name" value="Methyltransf_11"/>
</dbReference>
<accession>A0A1G2HIT0</accession>
<name>A0A1G2HIT0_9BACT</name>
<comment type="caution">
    <text evidence="2">The sequence shown here is derived from an EMBL/GenBank/DDBJ whole genome shotgun (WGS) entry which is preliminary data.</text>
</comment>